<dbReference type="RefSeq" id="WP_183647339.1">
    <property type="nucleotide sequence ID" value="NZ_JACIBV010000001.1"/>
</dbReference>
<evidence type="ECO:0000313" key="1">
    <source>
        <dbReference type="EMBL" id="MBB3727151.1"/>
    </source>
</evidence>
<proteinExistence type="predicted"/>
<name>A0A7W5V3H4_9ACTN</name>
<accession>A0A7W5V3H4</accession>
<reference evidence="1 2" key="1">
    <citation type="submission" date="2020-08" db="EMBL/GenBank/DDBJ databases">
        <title>Sequencing the genomes of 1000 actinobacteria strains.</title>
        <authorList>
            <person name="Klenk H.-P."/>
        </authorList>
    </citation>
    <scope>NUCLEOTIDE SEQUENCE [LARGE SCALE GENOMIC DNA]</scope>
    <source>
        <strain evidence="1 2">DSM 44320</strain>
    </source>
</reference>
<dbReference type="AlphaFoldDB" id="A0A7W5V3H4"/>
<sequence>MFDRFTDPARRAVMRAGILTMNAGRTSLATDLLLLGLAEEHPMPHLPDPAALRPHIDTGRTRELLAAIGIDVEEVRRRTRHGLDDPRLWRLERSRVAFLRVTLSGPMGVLPLRMHARKAIEVALWKPGPVTGERLLWGLLADAANGSAAILREAGADVRELVRVAGIPVHRATSG</sequence>
<dbReference type="Gene3D" id="1.10.1780.10">
    <property type="entry name" value="Clp, N-terminal domain"/>
    <property type="match status" value="1"/>
</dbReference>
<dbReference type="Proteomes" id="UP000579945">
    <property type="component" value="Unassembled WGS sequence"/>
</dbReference>
<dbReference type="InterPro" id="IPR036628">
    <property type="entry name" value="Clp_N_dom_sf"/>
</dbReference>
<gene>
    <name evidence="1" type="ORF">FHR33_003011</name>
</gene>
<comment type="caution">
    <text evidence="1">The sequence shown here is derived from an EMBL/GenBank/DDBJ whole genome shotgun (WGS) entry which is preliminary data.</text>
</comment>
<evidence type="ECO:0000313" key="2">
    <source>
        <dbReference type="Proteomes" id="UP000579945"/>
    </source>
</evidence>
<protein>
    <submittedName>
        <fullName evidence="1">Uncharacterized protein</fullName>
    </submittedName>
</protein>
<keyword evidence="2" id="KW-1185">Reference proteome</keyword>
<dbReference type="EMBL" id="JACIBV010000001">
    <property type="protein sequence ID" value="MBB3727151.1"/>
    <property type="molecule type" value="Genomic_DNA"/>
</dbReference>
<organism evidence="1 2">
    <name type="scientific">Nonomuraea dietziae</name>
    <dbReference type="NCBI Taxonomy" id="65515"/>
    <lineage>
        <taxon>Bacteria</taxon>
        <taxon>Bacillati</taxon>
        <taxon>Actinomycetota</taxon>
        <taxon>Actinomycetes</taxon>
        <taxon>Streptosporangiales</taxon>
        <taxon>Streptosporangiaceae</taxon>
        <taxon>Nonomuraea</taxon>
    </lineage>
</organism>
<dbReference type="GeneID" id="95389467"/>